<dbReference type="Proteomes" id="UP000242502">
    <property type="component" value="Unassembled WGS sequence"/>
</dbReference>
<gene>
    <name evidence="2" type="ORF">AB835_14795</name>
</gene>
<feature type="compositionally biased region" description="Polar residues" evidence="1">
    <location>
        <begin position="302"/>
        <end position="316"/>
    </location>
</feature>
<feature type="region of interest" description="Disordered" evidence="1">
    <location>
        <begin position="385"/>
        <end position="417"/>
    </location>
</feature>
<evidence type="ECO:0000313" key="2">
    <source>
        <dbReference type="EMBL" id="ODS22327.1"/>
    </source>
</evidence>
<reference evidence="2 3" key="1">
    <citation type="journal article" date="2016" name="Appl. Environ. Microbiol.">
        <title>Lack of Overt Genome Reduction in the Bryostatin-Producing Bryozoan Symbiont "Candidatus Endobugula sertula".</title>
        <authorList>
            <person name="Miller I.J."/>
            <person name="Vanee N."/>
            <person name="Fong S.S."/>
            <person name="Lim-Fong G.E."/>
            <person name="Kwan J.C."/>
        </authorList>
    </citation>
    <scope>NUCLEOTIDE SEQUENCE [LARGE SCALE GENOMIC DNA]</scope>
    <source>
        <strain evidence="2">AB1-4</strain>
    </source>
</reference>
<feature type="compositionally biased region" description="Polar residues" evidence="1">
    <location>
        <begin position="385"/>
        <end position="408"/>
    </location>
</feature>
<dbReference type="AlphaFoldDB" id="A0A1D2QL76"/>
<proteinExistence type="predicted"/>
<accession>A0A1D2QL76</accession>
<evidence type="ECO:0000256" key="1">
    <source>
        <dbReference type="SAM" id="MobiDB-lite"/>
    </source>
</evidence>
<sequence>MSIQTYKIKAFPKGKWWIRWIDHISQDEGQSSTPRIEVALEPYTLDGIHSREKDKALIKNQTERRYISIMVSSIPGLHIGAIFNDGIYVDNLFTLEQHFSATLENEGQPIAATSLKNFKPDWWNDRYPYCLINKGEYPLGKFSKSYCLEFTSGAETVILPCYELLRAFYAPSSVIALPLFSEPWTTESAINHIVQSDRTGVLANGEYQVVLRKNIKDDYRYRAAHLTLNPYGKACAEQIYSHYTNSKDGHQIKVSWPFNTPTISFKGNITILQREPSTKWLVTRITGITWPQPYPKVHFDRTNSGNIGEQQTSTNKPKPYLNVPKPNHQSLDDIPAISAGEDPESSTAPNHLATPGLLWTQLPDSEKIEKLHSFKYEGDAVANVSTDNNTSISTGKPSREQINSSKADMQQEKRRPVSNRFKEAIWMLKQLQEKKAIQSWQVFEPDKKRHYRGDYPVWPFPRLYKNIDTNEKVAINWSYLDRSDMTARCAFIASIQLHNGRTLYFIEIECRVNEGGFRSCLLYATNDNPITINVIKVILLRIAVNRGVFSSIKPFIEDNFPELNIIDFKHTYDKKTGNPSLNLISQKLSLLVNA</sequence>
<protein>
    <recommendedName>
        <fullName evidence="4">TnsE C-terminal domain-containing protein</fullName>
    </recommendedName>
</protein>
<evidence type="ECO:0000313" key="3">
    <source>
        <dbReference type="Proteomes" id="UP000242502"/>
    </source>
</evidence>
<comment type="caution">
    <text evidence="2">The sequence shown here is derived from an EMBL/GenBank/DDBJ whole genome shotgun (WGS) entry which is preliminary data.</text>
</comment>
<evidence type="ECO:0008006" key="4">
    <source>
        <dbReference type="Google" id="ProtNLM"/>
    </source>
</evidence>
<feature type="region of interest" description="Disordered" evidence="1">
    <location>
        <begin position="296"/>
        <end position="356"/>
    </location>
</feature>
<organism evidence="2 3">
    <name type="scientific">Candidatus Endobugula sertula</name>
    <name type="common">Bugula neritina bacterial symbiont</name>
    <dbReference type="NCBI Taxonomy" id="62101"/>
    <lineage>
        <taxon>Bacteria</taxon>
        <taxon>Pseudomonadati</taxon>
        <taxon>Pseudomonadota</taxon>
        <taxon>Gammaproteobacteria</taxon>
        <taxon>Cellvibrionales</taxon>
        <taxon>Cellvibrionaceae</taxon>
        <taxon>Candidatus Endobugula</taxon>
    </lineage>
</organism>
<name>A0A1D2QL76_9GAMM</name>
<dbReference type="EMBL" id="MDLC01000102">
    <property type="protein sequence ID" value="ODS22327.1"/>
    <property type="molecule type" value="Genomic_DNA"/>
</dbReference>